<dbReference type="KEGG" id="same:SAMCFNEI73_Ch1904"/>
<dbReference type="STRING" id="194963.SAMCFNEI73_Ch1904"/>
<dbReference type="RefSeq" id="WP_064253220.1">
    <property type="nucleotide sequence ID" value="NZ_CP013107.1"/>
</dbReference>
<name>A0A1L3LM82_9HYPH</name>
<evidence type="ECO:0000313" key="1">
    <source>
        <dbReference type="EMBL" id="APG91191.1"/>
    </source>
</evidence>
<organism evidence="1 2">
    <name type="scientific">Sinorhizobium americanum</name>
    <dbReference type="NCBI Taxonomy" id="194963"/>
    <lineage>
        <taxon>Bacteria</taxon>
        <taxon>Pseudomonadati</taxon>
        <taxon>Pseudomonadota</taxon>
        <taxon>Alphaproteobacteria</taxon>
        <taxon>Hyphomicrobiales</taxon>
        <taxon>Rhizobiaceae</taxon>
        <taxon>Sinorhizobium/Ensifer group</taxon>
        <taxon>Sinorhizobium</taxon>
    </lineage>
</organism>
<gene>
    <name evidence="1" type="ORF">SAMCFNEI73_Ch1904</name>
</gene>
<accession>A0A1L3LM82</accession>
<proteinExistence type="predicted"/>
<reference evidence="1 2" key="1">
    <citation type="submission" date="2015-10" db="EMBL/GenBank/DDBJ databases">
        <title>Genomic differences between typical nodule nitrogen-fixing rhizobial strains and those coming from bean seeds.</title>
        <authorList>
            <person name="Peralta H."/>
            <person name="Aguilar-Vera A."/>
            <person name="Diaz R."/>
            <person name="Mora Y."/>
            <person name="Martinez-Batallar G."/>
            <person name="Salazar E."/>
            <person name="Vargas-Lagunas C."/>
            <person name="Encarnacion S."/>
            <person name="Girard L."/>
            <person name="Mora J."/>
        </authorList>
    </citation>
    <scope>NUCLEOTIDE SEQUENCE [LARGE SCALE GENOMIC DNA]</scope>
    <source>
        <strain evidence="1 2">CFNEI 73</strain>
    </source>
</reference>
<dbReference type="AlphaFoldDB" id="A0A1L3LM82"/>
<dbReference type="EMBL" id="CP013107">
    <property type="protein sequence ID" value="APG91191.1"/>
    <property type="molecule type" value="Genomic_DNA"/>
</dbReference>
<sequence length="179" mass="19963">MNEQPAARRNVAGPGSRSKRGRIHRAIPSWRETFLGAPAWGLAMAFSAWYALWLRENDATFHLQSILLLYALGGLVAWPLSLFGGRCMAEGRSIETRFAAYLLCLIAGTIGLTGLLFALDYRLFYSQWHATTGSRIWFYQVLFTSASAFYQFLVLGIRLYLPLGALALVLASLGLARRQ</sequence>
<protein>
    <submittedName>
        <fullName evidence="1">Uncharacterized protein</fullName>
    </submittedName>
</protein>
<keyword evidence="2" id="KW-1185">Reference proteome</keyword>
<evidence type="ECO:0000313" key="2">
    <source>
        <dbReference type="Proteomes" id="UP000182306"/>
    </source>
</evidence>
<dbReference type="Proteomes" id="UP000182306">
    <property type="component" value="Chromosome"/>
</dbReference>